<proteinExistence type="predicted"/>
<dbReference type="EMBL" id="FNEM01000029">
    <property type="protein sequence ID" value="SDK38338.1"/>
    <property type="molecule type" value="Genomic_DNA"/>
</dbReference>
<evidence type="ECO:0000313" key="2">
    <source>
        <dbReference type="Proteomes" id="UP000199527"/>
    </source>
</evidence>
<evidence type="ECO:0000313" key="1">
    <source>
        <dbReference type="EMBL" id="SDK38338.1"/>
    </source>
</evidence>
<organism evidence="1 2">
    <name type="scientific">Ferrimonas sediminum</name>
    <dbReference type="NCBI Taxonomy" id="718193"/>
    <lineage>
        <taxon>Bacteria</taxon>
        <taxon>Pseudomonadati</taxon>
        <taxon>Pseudomonadota</taxon>
        <taxon>Gammaproteobacteria</taxon>
        <taxon>Alteromonadales</taxon>
        <taxon>Ferrimonadaceae</taxon>
        <taxon>Ferrimonas</taxon>
    </lineage>
</organism>
<accession>A0A1G9BFM6</accession>
<protein>
    <recommendedName>
        <fullName evidence="3">CpXC protein</fullName>
    </recommendedName>
</protein>
<sequence>MKYGPETYLICSDCGGELIHRPLVAVDARFATLWSDGYVDSPTVPEQPLVARCGHCQMAVWLPELAVNPDGGGDACEYQPLTLAETQSLLDHHVSQPSDYQLHLRVKLWHQANHRYRNDSGPGVDWTEAERANMEALLAILDMHQVQERLMATELLRQLGQYESASALLDRQFEGMALDVVGLLRQQLDQRHQRVFRCQLDQGADTCRAADNR</sequence>
<reference evidence="2" key="1">
    <citation type="submission" date="2016-10" db="EMBL/GenBank/DDBJ databases">
        <authorList>
            <person name="Varghese N."/>
            <person name="Submissions S."/>
        </authorList>
    </citation>
    <scope>NUCLEOTIDE SEQUENCE [LARGE SCALE GENOMIC DNA]</scope>
    <source>
        <strain evidence="2">DSM 23317</strain>
    </source>
</reference>
<dbReference type="OrthoDB" id="6259948at2"/>
<dbReference type="RefSeq" id="WP_090368460.1">
    <property type="nucleotide sequence ID" value="NZ_FNEM01000029.1"/>
</dbReference>
<dbReference type="Proteomes" id="UP000199527">
    <property type="component" value="Unassembled WGS sequence"/>
</dbReference>
<dbReference type="AlphaFoldDB" id="A0A1G9BFM6"/>
<gene>
    <name evidence="1" type="ORF">SAMN04488540_12921</name>
</gene>
<keyword evidence="2" id="KW-1185">Reference proteome</keyword>
<evidence type="ECO:0008006" key="3">
    <source>
        <dbReference type="Google" id="ProtNLM"/>
    </source>
</evidence>
<name>A0A1G9BFM6_9GAMM</name>